<dbReference type="RefSeq" id="WP_073238276.1">
    <property type="nucleotide sequence ID" value="NZ_FQUY01000009.1"/>
</dbReference>
<dbReference type="InterPro" id="IPR019887">
    <property type="entry name" value="Tscrpt_reg_AsnC/Lrp_C"/>
</dbReference>
<proteinExistence type="predicted"/>
<dbReference type="InterPro" id="IPR000485">
    <property type="entry name" value="AsnC-type_HTH_dom"/>
</dbReference>
<dbReference type="PROSITE" id="PS50956">
    <property type="entry name" value="HTH_ASNC_2"/>
    <property type="match status" value="1"/>
</dbReference>
<gene>
    <name evidence="5" type="ORF">SAMN02745133_01566</name>
</gene>
<keyword evidence="1" id="KW-0805">Transcription regulation</keyword>
<protein>
    <submittedName>
        <fullName evidence="5">DNA-binding transcriptional regulator, Lrp family</fullName>
    </submittedName>
</protein>
<dbReference type="Gene3D" id="1.10.10.10">
    <property type="entry name" value="Winged helix-like DNA-binding domain superfamily/Winged helix DNA-binding domain"/>
    <property type="match status" value="1"/>
</dbReference>
<accession>A0A1M4XXI2</accession>
<evidence type="ECO:0000259" key="4">
    <source>
        <dbReference type="PROSITE" id="PS50956"/>
    </source>
</evidence>
<dbReference type="SMART" id="SM00344">
    <property type="entry name" value="HTH_ASNC"/>
    <property type="match status" value="1"/>
</dbReference>
<keyword evidence="3" id="KW-0804">Transcription</keyword>
<evidence type="ECO:0000313" key="6">
    <source>
        <dbReference type="Proteomes" id="UP000184148"/>
    </source>
</evidence>
<evidence type="ECO:0000313" key="5">
    <source>
        <dbReference type="EMBL" id="SHE98191.1"/>
    </source>
</evidence>
<dbReference type="Proteomes" id="UP000184148">
    <property type="component" value="Unassembled WGS sequence"/>
</dbReference>
<keyword evidence="2 5" id="KW-0238">DNA-binding</keyword>
<dbReference type="PANTHER" id="PTHR43413:SF7">
    <property type="entry name" value="HTH-TYPE TRANSCRIPTIONAL REGULATOR PTR2"/>
    <property type="match status" value="1"/>
</dbReference>
<dbReference type="InterPro" id="IPR050684">
    <property type="entry name" value="HTH-Siroheme_Decarb"/>
</dbReference>
<dbReference type="InterPro" id="IPR036388">
    <property type="entry name" value="WH-like_DNA-bd_sf"/>
</dbReference>
<evidence type="ECO:0000256" key="1">
    <source>
        <dbReference type="ARBA" id="ARBA00023015"/>
    </source>
</evidence>
<dbReference type="EMBL" id="FQUY01000009">
    <property type="protein sequence ID" value="SHE98191.1"/>
    <property type="molecule type" value="Genomic_DNA"/>
</dbReference>
<evidence type="ECO:0000256" key="2">
    <source>
        <dbReference type="ARBA" id="ARBA00023125"/>
    </source>
</evidence>
<sequence length="159" mass="18166">MLEILELLQNNSRLTAKQIATMTGREEKEVRQIIERLEADKTIIKYFTLINWEKAGVEKVSALIEVKISPQRDVGFDAVAERIYRFPEVKTVHLMSGAYDLAVFVEGVTMKEVALFVATKLATIENVLSTATHFVLKTYKQDGFIFEDRETDKRLVITP</sequence>
<dbReference type="OrthoDB" id="66249at2"/>
<dbReference type="STRING" id="1121429.SAMN02745133_01566"/>
<dbReference type="Pfam" id="PF13412">
    <property type="entry name" value="HTH_24"/>
    <property type="match status" value="1"/>
</dbReference>
<dbReference type="PANTHER" id="PTHR43413">
    <property type="entry name" value="TRANSCRIPTIONAL REGULATOR, ASNC FAMILY"/>
    <property type="match status" value="1"/>
</dbReference>
<dbReference type="InterPro" id="IPR011008">
    <property type="entry name" value="Dimeric_a/b-barrel"/>
</dbReference>
<dbReference type="AlphaFoldDB" id="A0A1M4XXI2"/>
<organism evidence="5 6">
    <name type="scientific">Desulforamulus putei DSM 12395</name>
    <dbReference type="NCBI Taxonomy" id="1121429"/>
    <lineage>
        <taxon>Bacteria</taxon>
        <taxon>Bacillati</taxon>
        <taxon>Bacillota</taxon>
        <taxon>Clostridia</taxon>
        <taxon>Eubacteriales</taxon>
        <taxon>Peptococcaceae</taxon>
        <taxon>Desulforamulus</taxon>
    </lineage>
</organism>
<dbReference type="SUPFAM" id="SSF54909">
    <property type="entry name" value="Dimeric alpha+beta barrel"/>
    <property type="match status" value="1"/>
</dbReference>
<dbReference type="InterPro" id="IPR036390">
    <property type="entry name" value="WH_DNA-bd_sf"/>
</dbReference>
<dbReference type="Pfam" id="PF01037">
    <property type="entry name" value="AsnC_trans_reg"/>
    <property type="match status" value="1"/>
</dbReference>
<reference evidence="6" key="1">
    <citation type="submission" date="2016-11" db="EMBL/GenBank/DDBJ databases">
        <authorList>
            <person name="Varghese N."/>
            <person name="Submissions S."/>
        </authorList>
    </citation>
    <scope>NUCLEOTIDE SEQUENCE [LARGE SCALE GENOMIC DNA]</scope>
    <source>
        <strain evidence="6">DSM 12395</strain>
    </source>
</reference>
<keyword evidence="6" id="KW-1185">Reference proteome</keyword>
<feature type="domain" description="HTH asnC-type" evidence="4">
    <location>
        <begin position="1"/>
        <end position="58"/>
    </location>
</feature>
<dbReference type="Gene3D" id="3.30.70.920">
    <property type="match status" value="1"/>
</dbReference>
<dbReference type="InterPro" id="IPR019888">
    <property type="entry name" value="Tscrpt_reg_AsnC-like"/>
</dbReference>
<dbReference type="GO" id="GO:0043565">
    <property type="term" value="F:sequence-specific DNA binding"/>
    <property type="evidence" value="ECO:0007669"/>
    <property type="project" value="InterPro"/>
</dbReference>
<dbReference type="SUPFAM" id="SSF46785">
    <property type="entry name" value="Winged helix' DNA-binding domain"/>
    <property type="match status" value="1"/>
</dbReference>
<evidence type="ECO:0000256" key="3">
    <source>
        <dbReference type="ARBA" id="ARBA00023163"/>
    </source>
</evidence>
<name>A0A1M4XXI2_9FIRM</name>